<evidence type="ECO:0000313" key="2">
    <source>
        <dbReference type="Proteomes" id="UP000829685"/>
    </source>
</evidence>
<dbReference type="Proteomes" id="UP000829685">
    <property type="component" value="Unassembled WGS sequence"/>
</dbReference>
<comment type="caution">
    <text evidence="1">The sequence shown here is derived from an EMBL/GenBank/DDBJ whole genome shotgun (WGS) entry which is preliminary data.</text>
</comment>
<evidence type="ECO:0000313" key="1">
    <source>
        <dbReference type="EMBL" id="KAI1855917.1"/>
    </source>
</evidence>
<keyword evidence="2" id="KW-1185">Reference proteome</keyword>
<gene>
    <name evidence="1" type="ORF">JX265_012000</name>
</gene>
<accession>A0A9Q0AH33</accession>
<organism evidence="1 2">
    <name type="scientific">Neoarthrinium moseri</name>
    <dbReference type="NCBI Taxonomy" id="1658444"/>
    <lineage>
        <taxon>Eukaryota</taxon>
        <taxon>Fungi</taxon>
        <taxon>Dikarya</taxon>
        <taxon>Ascomycota</taxon>
        <taxon>Pezizomycotina</taxon>
        <taxon>Sordariomycetes</taxon>
        <taxon>Xylariomycetidae</taxon>
        <taxon>Amphisphaeriales</taxon>
        <taxon>Apiosporaceae</taxon>
        <taxon>Neoarthrinium</taxon>
    </lineage>
</organism>
<name>A0A9Q0AH33_9PEZI</name>
<dbReference type="EMBL" id="JAFIMR010000048">
    <property type="protein sequence ID" value="KAI1855917.1"/>
    <property type="molecule type" value="Genomic_DNA"/>
</dbReference>
<sequence length="467" mass="53256">MDVIQIPFENQIKPLHNIRTRTFFVLNDGLDEGLLKDGLDRLIREHWRKLGSRIVHRPKDGRLEYHLPLAFDHKHELYRWSSRNDHRSLSEATPSLQALATEKTISILPSISSVDELFRPADWPLERKDEPPNAPLLFVHLTFFADATVVAISCPHVLADQFGLANIVKAWLGVIEGKTPPPMVGHDEDVLAKRPYSDYPKREVVRKGKMRVRRRGEYMFVLLGFMSEFVFHRREESHMVFFPLPLVNFLRARHSKSLEEKYGTSPGLSSGDIISAILLKFSRMHDKKSRVMSLSQSANLRNRVPALSGNPASAFVHNALIFPNARFPINPSTSIGEIAYQNRKNVQEALEQKNIEIDLAVIQETTRRGQAIHTCEPFDRSYSVTNWCAAWRGLDFSAATPRHEAKEQAKSSLFVLGHSNETKTPARFSSVIMCRTDEGFWCSFAASTAAMTLIHEYLEKDPMLEKF</sequence>
<reference evidence="1" key="1">
    <citation type="submission" date="2021-03" db="EMBL/GenBank/DDBJ databases">
        <title>Revisited historic fungal species revealed as producer of novel bioactive compounds through whole genome sequencing and comparative genomics.</title>
        <authorList>
            <person name="Vignolle G.A."/>
            <person name="Hochenegger N."/>
            <person name="Mach R.L."/>
            <person name="Mach-Aigner A.R."/>
            <person name="Javad Rahimi M."/>
            <person name="Salim K.A."/>
            <person name="Chan C.M."/>
            <person name="Lim L.B.L."/>
            <person name="Cai F."/>
            <person name="Druzhinina I.S."/>
            <person name="U'Ren J.M."/>
            <person name="Derntl C."/>
        </authorList>
    </citation>
    <scope>NUCLEOTIDE SEQUENCE</scope>
    <source>
        <strain evidence="1">TUCIM 5799</strain>
    </source>
</reference>
<proteinExistence type="predicted"/>
<dbReference type="Gene3D" id="3.30.559.10">
    <property type="entry name" value="Chloramphenicol acetyltransferase-like domain"/>
    <property type="match status" value="2"/>
</dbReference>
<protein>
    <submittedName>
        <fullName evidence="1">Uncharacterized protein</fullName>
    </submittedName>
</protein>
<dbReference type="AlphaFoldDB" id="A0A9Q0AH33"/>
<dbReference type="InterPro" id="IPR023213">
    <property type="entry name" value="CAT-like_dom_sf"/>
</dbReference>